<dbReference type="EMBL" id="BLAL01000187">
    <property type="protein sequence ID" value="GES89484.1"/>
    <property type="molecule type" value="Genomic_DNA"/>
</dbReference>
<sequence>MDISSSNLYQSTLLQPHIMTDNSQIDIIPKGKGKKKKYKKNTITYDKIDKDFKSLIDSEAEFTQKVSSQPPFLTVNDVVKNLDESSILQLDSHTSKEKQTKVQDVEVIQVIIRYQAPPGCQFI</sequence>
<evidence type="ECO:0000313" key="2">
    <source>
        <dbReference type="EMBL" id="GES89484.1"/>
    </source>
</evidence>
<reference evidence="2" key="2">
    <citation type="submission" date="2019-10" db="EMBL/GenBank/DDBJ databases">
        <title>Conservation and host-specific expression of non-tandemly repeated heterogenous ribosome RNA gene in arbuscular mycorrhizal fungi.</title>
        <authorList>
            <person name="Maeda T."/>
            <person name="Kobayashi Y."/>
            <person name="Nakagawa T."/>
            <person name="Ezawa T."/>
            <person name="Yamaguchi K."/>
            <person name="Bino T."/>
            <person name="Nishimoto Y."/>
            <person name="Shigenobu S."/>
            <person name="Kawaguchi M."/>
        </authorList>
    </citation>
    <scope>NUCLEOTIDE SEQUENCE</scope>
    <source>
        <strain evidence="2">HR1</strain>
    </source>
</reference>
<evidence type="ECO:0000313" key="3">
    <source>
        <dbReference type="Proteomes" id="UP000247702"/>
    </source>
</evidence>
<evidence type="ECO:0000313" key="1">
    <source>
        <dbReference type="EMBL" id="GBB98941.1"/>
    </source>
</evidence>
<protein>
    <submittedName>
        <fullName evidence="1">Uncharacterized protein</fullName>
    </submittedName>
</protein>
<comment type="caution">
    <text evidence="1">The sequence shown here is derived from an EMBL/GenBank/DDBJ whole genome shotgun (WGS) entry which is preliminary data.</text>
</comment>
<organism evidence="1 3">
    <name type="scientific">Rhizophagus clarus</name>
    <dbReference type="NCBI Taxonomy" id="94130"/>
    <lineage>
        <taxon>Eukaryota</taxon>
        <taxon>Fungi</taxon>
        <taxon>Fungi incertae sedis</taxon>
        <taxon>Mucoromycota</taxon>
        <taxon>Glomeromycotina</taxon>
        <taxon>Glomeromycetes</taxon>
        <taxon>Glomerales</taxon>
        <taxon>Glomeraceae</taxon>
        <taxon>Rhizophagus</taxon>
    </lineage>
</organism>
<dbReference type="AlphaFoldDB" id="A0A2Z6RQY2"/>
<dbReference type="Proteomes" id="UP000615446">
    <property type="component" value="Unassembled WGS sequence"/>
</dbReference>
<name>A0A2Z6RQY2_9GLOM</name>
<keyword evidence="3" id="KW-1185">Reference proteome</keyword>
<gene>
    <name evidence="2" type="ORF">RCL2_001638100</name>
    <name evidence="1" type="ORF">RclHR1_03370008</name>
</gene>
<dbReference type="Proteomes" id="UP000247702">
    <property type="component" value="Unassembled WGS sequence"/>
</dbReference>
<dbReference type="EMBL" id="BEXD01002635">
    <property type="protein sequence ID" value="GBB98941.1"/>
    <property type="molecule type" value="Genomic_DNA"/>
</dbReference>
<reference evidence="1 3" key="1">
    <citation type="submission" date="2017-11" db="EMBL/GenBank/DDBJ databases">
        <title>The genome of Rhizophagus clarus HR1 reveals common genetic basis of auxotrophy among arbuscular mycorrhizal fungi.</title>
        <authorList>
            <person name="Kobayashi Y."/>
        </authorList>
    </citation>
    <scope>NUCLEOTIDE SEQUENCE [LARGE SCALE GENOMIC DNA]</scope>
    <source>
        <strain evidence="1 3">HR1</strain>
    </source>
</reference>
<proteinExistence type="predicted"/>
<accession>A0A2Z6RQY2</accession>